<accession>A0A9D3TCQ5</accession>
<gene>
    <name evidence="1" type="ORF">MATL_G00113020</name>
</gene>
<dbReference type="AlphaFoldDB" id="A0A9D3TCQ5"/>
<evidence type="ECO:0000313" key="2">
    <source>
        <dbReference type="Proteomes" id="UP001046870"/>
    </source>
</evidence>
<dbReference type="EMBL" id="JAFDVH010000008">
    <property type="protein sequence ID" value="KAG7472815.1"/>
    <property type="molecule type" value="Genomic_DNA"/>
</dbReference>
<evidence type="ECO:0000313" key="1">
    <source>
        <dbReference type="EMBL" id="KAG7472815.1"/>
    </source>
</evidence>
<name>A0A9D3TCQ5_MEGAT</name>
<comment type="caution">
    <text evidence="1">The sequence shown here is derived from an EMBL/GenBank/DDBJ whole genome shotgun (WGS) entry which is preliminary data.</text>
</comment>
<sequence length="160" mass="17061">MCGAGEGSTALGCAAQLSEDQEQAGPGLVIYPSVDYPSAKMSQASSADEGTTFEHLWSTLEPDSTYFELPQSGHSGDSEASAGMPANRSEVCMDVFHMRDMNDTVMYRVPRYLHRLQREAPPAAGLSGSRELPAQGGPSLHTACMRARVGDLPAPTLWGQ</sequence>
<dbReference type="Proteomes" id="UP001046870">
    <property type="component" value="Chromosome 8"/>
</dbReference>
<reference evidence="1" key="1">
    <citation type="submission" date="2021-01" db="EMBL/GenBank/DDBJ databases">
        <authorList>
            <person name="Zahm M."/>
            <person name="Roques C."/>
            <person name="Cabau C."/>
            <person name="Klopp C."/>
            <person name="Donnadieu C."/>
            <person name="Jouanno E."/>
            <person name="Lampietro C."/>
            <person name="Louis A."/>
            <person name="Herpin A."/>
            <person name="Echchiki A."/>
            <person name="Berthelot C."/>
            <person name="Parey E."/>
            <person name="Roest-Crollius H."/>
            <person name="Braasch I."/>
            <person name="Postlethwait J."/>
            <person name="Bobe J."/>
            <person name="Montfort J."/>
            <person name="Bouchez O."/>
            <person name="Begum T."/>
            <person name="Mejri S."/>
            <person name="Adams A."/>
            <person name="Chen W.-J."/>
            <person name="Guiguen Y."/>
        </authorList>
    </citation>
    <scope>NUCLEOTIDE SEQUENCE</scope>
    <source>
        <strain evidence="1">YG-15Mar2019-1</strain>
        <tissue evidence="1">Brain</tissue>
    </source>
</reference>
<protein>
    <submittedName>
        <fullName evidence="1">Uncharacterized protein</fullName>
    </submittedName>
</protein>
<organism evidence="1 2">
    <name type="scientific">Megalops atlanticus</name>
    <name type="common">Tarpon</name>
    <name type="synonym">Clupea gigantea</name>
    <dbReference type="NCBI Taxonomy" id="7932"/>
    <lineage>
        <taxon>Eukaryota</taxon>
        <taxon>Metazoa</taxon>
        <taxon>Chordata</taxon>
        <taxon>Craniata</taxon>
        <taxon>Vertebrata</taxon>
        <taxon>Euteleostomi</taxon>
        <taxon>Actinopterygii</taxon>
        <taxon>Neopterygii</taxon>
        <taxon>Teleostei</taxon>
        <taxon>Elopiformes</taxon>
        <taxon>Megalopidae</taxon>
        <taxon>Megalops</taxon>
    </lineage>
</organism>
<keyword evidence="2" id="KW-1185">Reference proteome</keyword>
<dbReference type="OrthoDB" id="5915660at2759"/>
<proteinExistence type="predicted"/>